<gene>
    <name evidence="2" type="ORF">BDZ85DRAFT_260356</name>
</gene>
<feature type="region of interest" description="Disordered" evidence="1">
    <location>
        <begin position="281"/>
        <end position="305"/>
    </location>
</feature>
<evidence type="ECO:0000256" key="1">
    <source>
        <dbReference type="SAM" id="MobiDB-lite"/>
    </source>
</evidence>
<feature type="compositionally biased region" description="Basic and acidic residues" evidence="1">
    <location>
        <begin position="611"/>
        <end position="627"/>
    </location>
</feature>
<dbReference type="OrthoDB" id="10687888at2759"/>
<feature type="region of interest" description="Disordered" evidence="1">
    <location>
        <begin position="186"/>
        <end position="237"/>
    </location>
</feature>
<evidence type="ECO:0000313" key="2">
    <source>
        <dbReference type="EMBL" id="KAF2224080.1"/>
    </source>
</evidence>
<feature type="compositionally biased region" description="Low complexity" evidence="1">
    <location>
        <begin position="92"/>
        <end position="107"/>
    </location>
</feature>
<name>A0A6A6GF84_9PEZI</name>
<sequence>MSQIPGLSLGIPGLSFQPSVPSATLHSDATTRQSDSAFYVAPQPVSQTFHNDEAARQSNASAFAYNRQSSLQLPQDQFLQTSQSEREDGELSDISMSRSSSGPSATSGLKRKASDDLSGPPAVRQHTGESGATFQLSVRGAAQLKNHEKRSLLILSALLRESRDPDALLSRLTQITHQIRDQVMGAPEPSQAVAASESSPAQHKPNSAVIPQIDRKTSSGVPATTLSSQKQNVPKSVPQDRNAYLARLQELKTKKATASTPPAPAIKKQLPTINKANVPAPTPPAKIPSTNAATATTPKFTPRPDMNTILAKKLAALRAERAEKLAAEKAASDKLSAEIDQLIESAPRSANDSKPTTPSATTPALATPPLPNRSARNRPTAADLNESDDLYGGTASDSNRPSPDWHQSVGSEHYDSVVIEASSSEDEDDEAQVRNVADMERDIEKIKAEIKAREERKRQAAPSASPMTQGEEVLQSRRPQSQPEKQSPPKALDRNGVAATATTNGKGVEQSVAVIETNAEVDMPMNKENDVLVGDQIESSSHDSSMDSDQVANEAGQEIEQEIEQDSDSADGASGHKHDASGGNVVLSSNSSSFEEDDDDDMSMDISESPVEEKQEYEMKSADREGSVEQSTSEDEESESDDSDAMDMSSEDASSQVASDSRAVHEDTTGGDNLTKGVASSSSSGEVEEEPESTKEELQAGSASMEEASDDDEYEPEPFVERDPSLSPLGSGSPPPAWQRPEAAFPISNNVIIHNESGSSDIPPSRSQPETRSTPTRAFVPYQPLRRAGDYKLN</sequence>
<dbReference type="AlphaFoldDB" id="A0A6A6GF84"/>
<feature type="compositionally biased region" description="Low complexity" evidence="1">
    <location>
        <begin position="646"/>
        <end position="655"/>
    </location>
</feature>
<feature type="compositionally biased region" description="Acidic residues" evidence="1">
    <location>
        <begin position="632"/>
        <end position="645"/>
    </location>
</feature>
<feature type="compositionally biased region" description="Acidic residues" evidence="1">
    <location>
        <begin position="707"/>
        <end position="718"/>
    </location>
</feature>
<feature type="region of interest" description="Disordered" evidence="1">
    <location>
        <begin position="344"/>
        <end position="794"/>
    </location>
</feature>
<protein>
    <submittedName>
        <fullName evidence="2">Uncharacterized protein</fullName>
    </submittedName>
</protein>
<organism evidence="2 3">
    <name type="scientific">Elsinoe ampelina</name>
    <dbReference type="NCBI Taxonomy" id="302913"/>
    <lineage>
        <taxon>Eukaryota</taxon>
        <taxon>Fungi</taxon>
        <taxon>Dikarya</taxon>
        <taxon>Ascomycota</taxon>
        <taxon>Pezizomycotina</taxon>
        <taxon>Dothideomycetes</taxon>
        <taxon>Dothideomycetidae</taxon>
        <taxon>Myriangiales</taxon>
        <taxon>Elsinoaceae</taxon>
        <taxon>Elsinoe</taxon>
    </lineage>
</organism>
<accession>A0A6A6GF84</accession>
<feature type="compositionally biased region" description="Polar residues" evidence="1">
    <location>
        <begin position="196"/>
        <end position="205"/>
    </location>
</feature>
<feature type="compositionally biased region" description="Polar residues" evidence="1">
    <location>
        <begin position="288"/>
        <end position="299"/>
    </location>
</feature>
<feature type="compositionally biased region" description="Low complexity" evidence="1">
    <location>
        <begin position="355"/>
        <end position="365"/>
    </location>
</feature>
<reference evidence="3" key="1">
    <citation type="journal article" date="2020" name="Stud. Mycol.">
        <title>101 Dothideomycetes genomes: A test case for predicting lifestyles and emergence of pathogens.</title>
        <authorList>
            <person name="Haridas S."/>
            <person name="Albert R."/>
            <person name="Binder M."/>
            <person name="Bloem J."/>
            <person name="LaButti K."/>
            <person name="Salamov A."/>
            <person name="Andreopoulos B."/>
            <person name="Baker S."/>
            <person name="Barry K."/>
            <person name="Bills G."/>
            <person name="Bluhm B."/>
            <person name="Cannon C."/>
            <person name="Castanera R."/>
            <person name="Culley D."/>
            <person name="Daum C."/>
            <person name="Ezra D."/>
            <person name="Gonzalez J."/>
            <person name="Henrissat B."/>
            <person name="Kuo A."/>
            <person name="Liang C."/>
            <person name="Lipzen A."/>
            <person name="Lutzoni F."/>
            <person name="Magnuson J."/>
            <person name="Mondo S."/>
            <person name="Nolan M."/>
            <person name="Ohm R."/>
            <person name="Pangilinan J."/>
            <person name="Park H.-J."/>
            <person name="Ramirez L."/>
            <person name="Alfaro M."/>
            <person name="Sun H."/>
            <person name="Tritt A."/>
            <person name="Yoshinaga Y."/>
            <person name="Zwiers L.-H."/>
            <person name="Turgeon B."/>
            <person name="Goodwin S."/>
            <person name="Spatafora J."/>
            <person name="Crous P."/>
            <person name="Grigoriev I."/>
        </authorList>
    </citation>
    <scope>NUCLEOTIDE SEQUENCE [LARGE SCALE GENOMIC DNA]</scope>
    <source>
        <strain evidence="3">CECT 20119</strain>
    </source>
</reference>
<feature type="compositionally biased region" description="Polar residues" evidence="1">
    <location>
        <begin position="747"/>
        <end position="776"/>
    </location>
</feature>
<evidence type="ECO:0000313" key="3">
    <source>
        <dbReference type="Proteomes" id="UP000799538"/>
    </source>
</evidence>
<feature type="compositionally biased region" description="Low complexity" evidence="1">
    <location>
        <begin position="476"/>
        <end position="490"/>
    </location>
</feature>
<feature type="region of interest" description="Disordered" evidence="1">
    <location>
        <begin position="77"/>
        <end position="131"/>
    </location>
</feature>
<keyword evidence="3" id="KW-1185">Reference proteome</keyword>
<dbReference type="EMBL" id="ML992505">
    <property type="protein sequence ID" value="KAF2224080.1"/>
    <property type="molecule type" value="Genomic_DNA"/>
</dbReference>
<feature type="region of interest" description="Disordered" evidence="1">
    <location>
        <begin position="1"/>
        <end position="37"/>
    </location>
</feature>
<feature type="compositionally biased region" description="Polar residues" evidence="1">
    <location>
        <begin position="16"/>
        <end position="36"/>
    </location>
</feature>
<proteinExistence type="predicted"/>
<dbReference type="Proteomes" id="UP000799538">
    <property type="component" value="Unassembled WGS sequence"/>
</dbReference>
<feature type="compositionally biased region" description="Polar residues" evidence="1">
    <location>
        <begin position="218"/>
        <end position="234"/>
    </location>
</feature>
<feature type="compositionally biased region" description="Acidic residues" evidence="1">
    <location>
        <begin position="557"/>
        <end position="569"/>
    </location>
</feature>
<feature type="compositionally biased region" description="Basic and acidic residues" evidence="1">
    <location>
        <begin position="437"/>
        <end position="458"/>
    </location>
</feature>
<feature type="compositionally biased region" description="Acidic residues" evidence="1">
    <location>
        <begin position="594"/>
        <end position="603"/>
    </location>
</feature>